<reference evidence="2" key="1">
    <citation type="submission" date="2021-04" db="EMBL/GenBank/DDBJ databases">
        <authorList>
            <person name="Tunstrom K."/>
        </authorList>
    </citation>
    <scope>NUCLEOTIDE SEQUENCE</scope>
</reference>
<dbReference type="AlphaFoldDB" id="A0A8S3YEZ4"/>
<accession>A0A8S3YEZ4</accession>
<keyword evidence="3" id="KW-1185">Reference proteome</keyword>
<evidence type="ECO:0000313" key="2">
    <source>
        <dbReference type="EMBL" id="CAG5059254.1"/>
    </source>
</evidence>
<sequence>MALEGGRTNMRLCKGLTSNVIAEVLNDSEFDYSGDDTDEDSEFHPPEINQTIRDHAQSESSSSSEDEDDYVTSVASPTVSDNSDSPSTSSYLLRARGSARRTSHRQSCGRSRGRGESSQLISPRQIAIRTRQYNAGIQDTWVHETLDSKINSLMQPAYINKSSNEWEWYQFYEQYVDDDILNCIVTCTNRTQVLETGTIMKNRIPKNSVLTDENTFKKRARGSNEVKVR</sequence>
<evidence type="ECO:0000256" key="1">
    <source>
        <dbReference type="SAM" id="MobiDB-lite"/>
    </source>
</evidence>
<organism evidence="2 3">
    <name type="scientific">Parnassius apollo</name>
    <name type="common">Apollo butterfly</name>
    <name type="synonym">Papilio apollo</name>
    <dbReference type="NCBI Taxonomy" id="110799"/>
    <lineage>
        <taxon>Eukaryota</taxon>
        <taxon>Metazoa</taxon>
        <taxon>Ecdysozoa</taxon>
        <taxon>Arthropoda</taxon>
        <taxon>Hexapoda</taxon>
        <taxon>Insecta</taxon>
        <taxon>Pterygota</taxon>
        <taxon>Neoptera</taxon>
        <taxon>Endopterygota</taxon>
        <taxon>Lepidoptera</taxon>
        <taxon>Glossata</taxon>
        <taxon>Ditrysia</taxon>
        <taxon>Papilionoidea</taxon>
        <taxon>Papilionidae</taxon>
        <taxon>Parnassiinae</taxon>
        <taxon>Parnassini</taxon>
        <taxon>Parnassius</taxon>
        <taxon>Parnassius</taxon>
    </lineage>
</organism>
<feature type="compositionally biased region" description="Acidic residues" evidence="1">
    <location>
        <begin position="30"/>
        <end position="41"/>
    </location>
</feature>
<gene>
    <name evidence="2" type="ORF">PAPOLLO_LOCUS27946</name>
</gene>
<dbReference type="EMBL" id="CAJQZP010001697">
    <property type="protein sequence ID" value="CAG5059254.1"/>
    <property type="molecule type" value="Genomic_DNA"/>
</dbReference>
<dbReference type="Proteomes" id="UP000691718">
    <property type="component" value="Unassembled WGS sequence"/>
</dbReference>
<name>A0A8S3YEZ4_PARAO</name>
<feature type="compositionally biased region" description="Low complexity" evidence="1">
    <location>
        <begin position="76"/>
        <end position="90"/>
    </location>
</feature>
<dbReference type="OrthoDB" id="118105at2759"/>
<comment type="caution">
    <text evidence="2">The sequence shown here is derived from an EMBL/GenBank/DDBJ whole genome shotgun (WGS) entry which is preliminary data.</text>
</comment>
<proteinExistence type="predicted"/>
<feature type="region of interest" description="Disordered" evidence="1">
    <location>
        <begin position="30"/>
        <end position="121"/>
    </location>
</feature>
<evidence type="ECO:0000313" key="3">
    <source>
        <dbReference type="Proteomes" id="UP000691718"/>
    </source>
</evidence>
<protein>
    <submittedName>
        <fullName evidence="2">(apollo) hypothetical protein</fullName>
    </submittedName>
</protein>